<evidence type="ECO:0000313" key="4">
    <source>
        <dbReference type="Proteomes" id="UP000176429"/>
    </source>
</evidence>
<sequence>MNEISQKTKELIRNLKIILSVFLLSLAVVIVTGLIPSEIDLPIFGAVREFIAGNGKTAATTSDFSGKPSEGDDQALIFNTLDPTRIVIEKIGVDVSVQNPQTRDIAELDKALLKGVVHYPGSGGPEDDSNMFLFGHSTTFRVVSNPAYKAFNNLEKLNIGDHVEVFAGNSVYLYKVTSVVLVGTDTALVEFSRGKKMLTLTTCNTFGGKSKEERIVVEAVYVSKTGL</sequence>
<keyword evidence="1" id="KW-0378">Hydrolase</keyword>
<dbReference type="EMBL" id="MHSH01000052">
    <property type="protein sequence ID" value="OHA40387.1"/>
    <property type="molecule type" value="Genomic_DNA"/>
</dbReference>
<dbReference type="InterPro" id="IPR005754">
    <property type="entry name" value="Sortase"/>
</dbReference>
<dbReference type="SUPFAM" id="SSF63817">
    <property type="entry name" value="Sortase"/>
    <property type="match status" value="1"/>
</dbReference>
<reference evidence="3 4" key="1">
    <citation type="journal article" date="2016" name="Nat. Commun.">
        <title>Thousands of microbial genomes shed light on interconnected biogeochemical processes in an aquifer system.</title>
        <authorList>
            <person name="Anantharaman K."/>
            <person name="Brown C.T."/>
            <person name="Hug L.A."/>
            <person name="Sharon I."/>
            <person name="Castelle C.J."/>
            <person name="Probst A.J."/>
            <person name="Thomas B.C."/>
            <person name="Singh A."/>
            <person name="Wilkins M.J."/>
            <person name="Karaoz U."/>
            <person name="Brodie E.L."/>
            <person name="Williams K.H."/>
            <person name="Hubbard S.S."/>
            <person name="Banfield J.F."/>
        </authorList>
    </citation>
    <scope>NUCLEOTIDE SEQUENCE [LARGE SCALE GENOMIC DNA]</scope>
</reference>
<evidence type="ECO:0000256" key="1">
    <source>
        <dbReference type="ARBA" id="ARBA00022801"/>
    </source>
</evidence>
<feature type="transmembrane region" description="Helical" evidence="2">
    <location>
        <begin position="17"/>
        <end position="35"/>
    </location>
</feature>
<dbReference type="Gene3D" id="2.40.260.10">
    <property type="entry name" value="Sortase"/>
    <property type="match status" value="1"/>
</dbReference>
<keyword evidence="2" id="KW-1133">Transmembrane helix</keyword>
<dbReference type="GO" id="GO:0016787">
    <property type="term" value="F:hydrolase activity"/>
    <property type="evidence" value="ECO:0007669"/>
    <property type="project" value="UniProtKB-KW"/>
</dbReference>
<dbReference type="CDD" id="cd00004">
    <property type="entry name" value="Sortase"/>
    <property type="match status" value="1"/>
</dbReference>
<keyword evidence="2" id="KW-0472">Membrane</keyword>
<dbReference type="Pfam" id="PF04203">
    <property type="entry name" value="Sortase"/>
    <property type="match status" value="1"/>
</dbReference>
<evidence type="ECO:0000256" key="2">
    <source>
        <dbReference type="SAM" id="Phobius"/>
    </source>
</evidence>
<evidence type="ECO:0008006" key="5">
    <source>
        <dbReference type="Google" id="ProtNLM"/>
    </source>
</evidence>
<proteinExistence type="predicted"/>
<dbReference type="AlphaFoldDB" id="A0A1G2NW99"/>
<accession>A0A1G2NW99</accession>
<gene>
    <name evidence="3" type="ORF">A3H68_01485</name>
</gene>
<dbReference type="NCBIfam" id="TIGR01076">
    <property type="entry name" value="sortase_fam"/>
    <property type="match status" value="1"/>
</dbReference>
<name>A0A1G2NW99_9BACT</name>
<keyword evidence="2" id="KW-0812">Transmembrane</keyword>
<dbReference type="Proteomes" id="UP000176429">
    <property type="component" value="Unassembled WGS sequence"/>
</dbReference>
<protein>
    <recommendedName>
        <fullName evidence="5">Sortase</fullName>
    </recommendedName>
</protein>
<evidence type="ECO:0000313" key="3">
    <source>
        <dbReference type="EMBL" id="OHA40387.1"/>
    </source>
</evidence>
<organism evidence="3 4">
    <name type="scientific">Candidatus Taylorbacteria bacterium RIFCSPLOWO2_02_FULL_46_40</name>
    <dbReference type="NCBI Taxonomy" id="1802329"/>
    <lineage>
        <taxon>Bacteria</taxon>
        <taxon>Candidatus Tayloriibacteriota</taxon>
    </lineage>
</organism>
<comment type="caution">
    <text evidence="3">The sequence shown here is derived from an EMBL/GenBank/DDBJ whole genome shotgun (WGS) entry which is preliminary data.</text>
</comment>
<dbReference type="InterPro" id="IPR023365">
    <property type="entry name" value="Sortase_dom-sf"/>
</dbReference>